<dbReference type="AlphaFoldDB" id="X1N5Z0"/>
<evidence type="ECO:0000259" key="3">
    <source>
        <dbReference type="Pfam" id="PF08241"/>
    </source>
</evidence>
<keyword evidence="1" id="KW-0489">Methyltransferase</keyword>
<dbReference type="PANTHER" id="PTHR13069">
    <property type="entry name" value="ALKYLATED DNA REPAIR PROTEIN ALKB HOMOLOG 8"/>
    <property type="match status" value="1"/>
</dbReference>
<dbReference type="GO" id="GO:0032259">
    <property type="term" value="P:methylation"/>
    <property type="evidence" value="ECO:0007669"/>
    <property type="project" value="UniProtKB-KW"/>
</dbReference>
<dbReference type="EMBL" id="BARV01028954">
    <property type="protein sequence ID" value="GAI39437.1"/>
    <property type="molecule type" value="Genomic_DNA"/>
</dbReference>
<dbReference type="InterPro" id="IPR029063">
    <property type="entry name" value="SAM-dependent_MTases_sf"/>
</dbReference>
<feature type="domain" description="Methyltransferase type 11" evidence="3">
    <location>
        <begin position="65"/>
        <end position="163"/>
    </location>
</feature>
<dbReference type="Gene3D" id="3.40.50.150">
    <property type="entry name" value="Vaccinia Virus protein VP39"/>
    <property type="match status" value="1"/>
</dbReference>
<comment type="caution">
    <text evidence="4">The sequence shown here is derived from an EMBL/GenBank/DDBJ whole genome shotgun (WGS) entry which is preliminary data.</text>
</comment>
<dbReference type="GO" id="GO:0006400">
    <property type="term" value="P:tRNA modification"/>
    <property type="evidence" value="ECO:0007669"/>
    <property type="project" value="UniProtKB-ARBA"/>
</dbReference>
<organism evidence="4">
    <name type="scientific">marine sediment metagenome</name>
    <dbReference type="NCBI Taxonomy" id="412755"/>
    <lineage>
        <taxon>unclassified sequences</taxon>
        <taxon>metagenomes</taxon>
        <taxon>ecological metagenomes</taxon>
    </lineage>
</organism>
<dbReference type="GO" id="GO:0008175">
    <property type="term" value="F:tRNA methyltransferase activity"/>
    <property type="evidence" value="ECO:0007669"/>
    <property type="project" value="UniProtKB-ARBA"/>
</dbReference>
<dbReference type="SUPFAM" id="SSF53335">
    <property type="entry name" value="S-adenosyl-L-methionine-dependent methyltransferases"/>
    <property type="match status" value="1"/>
</dbReference>
<proteinExistence type="predicted"/>
<dbReference type="CDD" id="cd02440">
    <property type="entry name" value="AdoMet_MTases"/>
    <property type="match status" value="1"/>
</dbReference>
<protein>
    <recommendedName>
        <fullName evidence="3">Methyltransferase type 11 domain-containing protein</fullName>
    </recommendedName>
</protein>
<accession>X1N5Z0</accession>
<evidence type="ECO:0000256" key="2">
    <source>
        <dbReference type="ARBA" id="ARBA00022679"/>
    </source>
</evidence>
<sequence>MFGNYQTILKNLHFIQLAKMTNVYTKKSMDTWNAIAYSFDSTRKKPWKECIEFINSTPKKSIVADIGCGNGRHLIPCAKHCKKVIGLDISDELLKIVQKKIYEKKLDNVNLIHSDAVNIPLGNNSIDQVLFIATLHNISKRYRRIKSLKEINRILKPDGSAIISVWSRWQDKFRQHFMRSCLNISNKKEFGDTNIYWKQHGLNIPRYYHLYS</sequence>
<dbReference type="InterPro" id="IPR051422">
    <property type="entry name" value="AlkB_tRNA_MeTrf/Diox"/>
</dbReference>
<evidence type="ECO:0000313" key="4">
    <source>
        <dbReference type="EMBL" id="GAI39437.1"/>
    </source>
</evidence>
<keyword evidence="2" id="KW-0808">Transferase</keyword>
<feature type="non-terminal residue" evidence="4">
    <location>
        <position position="212"/>
    </location>
</feature>
<gene>
    <name evidence="4" type="ORF">S06H3_46247</name>
</gene>
<dbReference type="GO" id="GO:0008757">
    <property type="term" value="F:S-adenosylmethionine-dependent methyltransferase activity"/>
    <property type="evidence" value="ECO:0007669"/>
    <property type="project" value="InterPro"/>
</dbReference>
<dbReference type="PANTHER" id="PTHR13069:SF21">
    <property type="entry name" value="ALKYLATED DNA REPAIR PROTEIN ALKB HOMOLOG 8"/>
    <property type="match status" value="1"/>
</dbReference>
<dbReference type="Pfam" id="PF08241">
    <property type="entry name" value="Methyltransf_11"/>
    <property type="match status" value="1"/>
</dbReference>
<evidence type="ECO:0000256" key="1">
    <source>
        <dbReference type="ARBA" id="ARBA00022603"/>
    </source>
</evidence>
<name>X1N5Z0_9ZZZZ</name>
<reference evidence="4" key="1">
    <citation type="journal article" date="2014" name="Front. Microbiol.">
        <title>High frequency of phylogenetically diverse reductive dehalogenase-homologous genes in deep subseafloor sedimentary metagenomes.</title>
        <authorList>
            <person name="Kawai M."/>
            <person name="Futagami T."/>
            <person name="Toyoda A."/>
            <person name="Takaki Y."/>
            <person name="Nishi S."/>
            <person name="Hori S."/>
            <person name="Arai W."/>
            <person name="Tsubouchi T."/>
            <person name="Morono Y."/>
            <person name="Uchiyama I."/>
            <person name="Ito T."/>
            <person name="Fujiyama A."/>
            <person name="Inagaki F."/>
            <person name="Takami H."/>
        </authorList>
    </citation>
    <scope>NUCLEOTIDE SEQUENCE</scope>
    <source>
        <strain evidence="4">Expedition CK06-06</strain>
    </source>
</reference>
<dbReference type="InterPro" id="IPR013216">
    <property type="entry name" value="Methyltransf_11"/>
</dbReference>